<dbReference type="InterPro" id="IPR058320">
    <property type="entry name" value="DUF8007"/>
</dbReference>
<dbReference type="Proteomes" id="UP000199126">
    <property type="component" value="Unassembled WGS sequence"/>
</dbReference>
<sequence length="70" mass="7706">MSSVVDFTENGADESDEAAAARADRDPFGDARIEVDDDHLRAVSPSAWLGGLVRRLDELATRLTYGENRR</sequence>
<feature type="region of interest" description="Disordered" evidence="1">
    <location>
        <begin position="1"/>
        <end position="28"/>
    </location>
</feature>
<dbReference type="EMBL" id="FODV01000003">
    <property type="protein sequence ID" value="SEO61377.1"/>
    <property type="molecule type" value="Genomic_DNA"/>
</dbReference>
<organism evidence="2 3">
    <name type="scientific">Halogranum amylolyticum</name>
    <dbReference type="NCBI Taxonomy" id="660520"/>
    <lineage>
        <taxon>Archaea</taxon>
        <taxon>Methanobacteriati</taxon>
        <taxon>Methanobacteriota</taxon>
        <taxon>Stenosarchaea group</taxon>
        <taxon>Halobacteria</taxon>
        <taxon>Halobacteriales</taxon>
        <taxon>Haloferacaceae</taxon>
    </lineage>
</organism>
<name>A0A1H8R4Z6_9EURY</name>
<evidence type="ECO:0000313" key="2">
    <source>
        <dbReference type="EMBL" id="SEO61377.1"/>
    </source>
</evidence>
<keyword evidence="3" id="KW-1185">Reference proteome</keyword>
<gene>
    <name evidence="2" type="ORF">SAMN04487948_103500</name>
</gene>
<dbReference type="AlphaFoldDB" id="A0A1H8R4Z6"/>
<dbReference type="Pfam" id="PF26029">
    <property type="entry name" value="DUF8007"/>
    <property type="match status" value="1"/>
</dbReference>
<proteinExistence type="predicted"/>
<evidence type="ECO:0000256" key="1">
    <source>
        <dbReference type="SAM" id="MobiDB-lite"/>
    </source>
</evidence>
<reference evidence="3" key="1">
    <citation type="submission" date="2016-10" db="EMBL/GenBank/DDBJ databases">
        <authorList>
            <person name="Varghese N."/>
            <person name="Submissions S."/>
        </authorList>
    </citation>
    <scope>NUCLEOTIDE SEQUENCE [LARGE SCALE GENOMIC DNA]</scope>
    <source>
        <strain evidence="3">CGMCC 1.10121</strain>
    </source>
</reference>
<evidence type="ECO:0000313" key="3">
    <source>
        <dbReference type="Proteomes" id="UP000199126"/>
    </source>
</evidence>
<accession>A0A1H8R4Z6</accession>
<protein>
    <submittedName>
        <fullName evidence="2">Uncharacterized protein</fullName>
    </submittedName>
</protein>